<evidence type="ECO:0000313" key="7">
    <source>
        <dbReference type="EMBL" id="SES28039.1"/>
    </source>
</evidence>
<proteinExistence type="inferred from homology"/>
<evidence type="ECO:0000256" key="6">
    <source>
        <dbReference type="SAM" id="SignalP"/>
    </source>
</evidence>
<keyword evidence="7" id="KW-0675">Receptor</keyword>
<protein>
    <submittedName>
        <fullName evidence="7">Tripartite ATP-independent transporter solute receptor, DctP family</fullName>
    </submittedName>
</protein>
<feature type="chain" id="PRO_5011605852" evidence="6">
    <location>
        <begin position="23"/>
        <end position="370"/>
    </location>
</feature>
<reference evidence="8" key="1">
    <citation type="submission" date="2016-10" db="EMBL/GenBank/DDBJ databases">
        <authorList>
            <person name="Varghese N."/>
            <person name="Submissions S."/>
        </authorList>
    </citation>
    <scope>NUCLEOTIDE SEQUENCE [LARGE SCALE GENOMIC DNA]</scope>
    <source>
        <strain evidence="8">S9</strain>
    </source>
</reference>
<dbReference type="EMBL" id="FOGT01000014">
    <property type="protein sequence ID" value="SES28039.1"/>
    <property type="molecule type" value="Genomic_DNA"/>
</dbReference>
<evidence type="ECO:0000256" key="3">
    <source>
        <dbReference type="ARBA" id="ARBA00022729"/>
    </source>
</evidence>
<dbReference type="Pfam" id="PF03480">
    <property type="entry name" value="DctP"/>
    <property type="match status" value="1"/>
</dbReference>
<dbReference type="RefSeq" id="WP_093054110.1">
    <property type="nucleotide sequence ID" value="NZ_FOGT01000014.1"/>
</dbReference>
<dbReference type="OrthoDB" id="9776801at2"/>
<dbReference type="STRING" id="1601833.SAMN05518684_11413"/>
<dbReference type="Proteomes" id="UP000198571">
    <property type="component" value="Unassembled WGS sequence"/>
</dbReference>
<dbReference type="NCBIfam" id="NF037995">
    <property type="entry name" value="TRAP_S1"/>
    <property type="match status" value="1"/>
</dbReference>
<dbReference type="PROSITE" id="PS51257">
    <property type="entry name" value="PROKAR_LIPOPROTEIN"/>
    <property type="match status" value="1"/>
</dbReference>
<evidence type="ECO:0000256" key="1">
    <source>
        <dbReference type="ARBA" id="ARBA00009023"/>
    </source>
</evidence>
<name>A0A1H9W2M4_9BACI</name>
<feature type="coiled-coil region" evidence="4">
    <location>
        <begin position="291"/>
        <end position="318"/>
    </location>
</feature>
<feature type="compositionally biased region" description="Low complexity" evidence="5">
    <location>
        <begin position="39"/>
        <end position="63"/>
    </location>
</feature>
<dbReference type="Gene3D" id="3.40.190.170">
    <property type="entry name" value="Bacterial extracellular solute-binding protein, family 7"/>
    <property type="match status" value="1"/>
</dbReference>
<keyword evidence="3 6" id="KW-0732">Signal</keyword>
<gene>
    <name evidence="7" type="ORF">SAMN05518684_11413</name>
</gene>
<accession>A0A1H9W2M4</accession>
<dbReference type="PANTHER" id="PTHR33376:SF7">
    <property type="entry name" value="C4-DICARBOXYLATE-BINDING PROTEIN DCTB"/>
    <property type="match status" value="1"/>
</dbReference>
<dbReference type="InterPro" id="IPR038404">
    <property type="entry name" value="TRAP_DctP_sf"/>
</dbReference>
<dbReference type="GO" id="GO:0055085">
    <property type="term" value="P:transmembrane transport"/>
    <property type="evidence" value="ECO:0007669"/>
    <property type="project" value="InterPro"/>
</dbReference>
<dbReference type="InterPro" id="IPR018389">
    <property type="entry name" value="DctP_fam"/>
</dbReference>
<feature type="region of interest" description="Disordered" evidence="5">
    <location>
        <begin position="31"/>
        <end position="63"/>
    </location>
</feature>
<evidence type="ECO:0000256" key="5">
    <source>
        <dbReference type="SAM" id="MobiDB-lite"/>
    </source>
</evidence>
<comment type="similarity">
    <text evidence="1">Belongs to the bacterial solute-binding protein 7 family.</text>
</comment>
<keyword evidence="4" id="KW-0175">Coiled coil</keyword>
<dbReference type="InterPro" id="IPR004682">
    <property type="entry name" value="TRAP_DctP"/>
</dbReference>
<organism evidence="7 8">
    <name type="scientific">Salipaludibacillus aurantiacus</name>
    <dbReference type="NCBI Taxonomy" id="1601833"/>
    <lineage>
        <taxon>Bacteria</taxon>
        <taxon>Bacillati</taxon>
        <taxon>Bacillota</taxon>
        <taxon>Bacilli</taxon>
        <taxon>Bacillales</taxon>
        <taxon>Bacillaceae</taxon>
    </lineage>
</organism>
<evidence type="ECO:0000313" key="8">
    <source>
        <dbReference type="Proteomes" id="UP000198571"/>
    </source>
</evidence>
<dbReference type="PIRSF" id="PIRSF006470">
    <property type="entry name" value="DctB"/>
    <property type="match status" value="1"/>
</dbReference>
<dbReference type="PANTHER" id="PTHR33376">
    <property type="match status" value="1"/>
</dbReference>
<keyword evidence="2" id="KW-0813">Transport</keyword>
<sequence length="370" mass="40528">MKWSVKRNWIVALVLTTTVLLAACGDYSGEGNASGESVNNTGENDANNNAGQNNDNNEPAAEANPDAKVIKFASTAAAGQPLSVGIDYFGELVEEKTGGSVVVENYTDGVLGGDMEMMDGLRAGTLEAASISTGPISSLSSRFAVFDLPFLFESDDVAFDVLDGPVGEGLLEDLEEIDMVGLGYWDNGFRYLTNNVREVTSVEDVEGLDIRLMEVPLHLDAWEQLGANPTPMAFTELFSALESGVVDGQEGTYPNMRYNQFHEVQEYFTDTGHIYSPTVLLISKSFWDDLTDEEQAALQEASDEARDYQRELAKEDNIESHEIMAEYMTMTELTPEARQGFVDALSPIYEQYRDEIGPDLIDEVLEAVAN</sequence>
<dbReference type="GO" id="GO:0030288">
    <property type="term" value="C:outer membrane-bounded periplasmic space"/>
    <property type="evidence" value="ECO:0007669"/>
    <property type="project" value="InterPro"/>
</dbReference>
<dbReference type="AlphaFoldDB" id="A0A1H9W2M4"/>
<evidence type="ECO:0000256" key="2">
    <source>
        <dbReference type="ARBA" id="ARBA00022448"/>
    </source>
</evidence>
<dbReference type="NCBIfam" id="TIGR00787">
    <property type="entry name" value="dctP"/>
    <property type="match status" value="1"/>
</dbReference>
<evidence type="ECO:0000256" key="4">
    <source>
        <dbReference type="SAM" id="Coils"/>
    </source>
</evidence>
<feature type="signal peptide" evidence="6">
    <location>
        <begin position="1"/>
        <end position="22"/>
    </location>
</feature>
<keyword evidence="8" id="KW-1185">Reference proteome</keyword>